<keyword evidence="3" id="KW-0804">Transcription</keyword>
<dbReference type="Pfam" id="PF01022">
    <property type="entry name" value="HTH_5"/>
    <property type="match status" value="1"/>
</dbReference>
<evidence type="ECO:0000256" key="3">
    <source>
        <dbReference type="ARBA" id="ARBA00023163"/>
    </source>
</evidence>
<keyword evidence="1" id="KW-0805">Transcription regulation</keyword>
<dbReference type="CDD" id="cd00090">
    <property type="entry name" value="HTH_ARSR"/>
    <property type="match status" value="1"/>
</dbReference>
<dbReference type="SMART" id="SM00418">
    <property type="entry name" value="HTH_ARSR"/>
    <property type="match status" value="1"/>
</dbReference>
<dbReference type="RefSeq" id="WP_035935591.1">
    <property type="nucleotide sequence ID" value="NZ_AVPL01000014.1"/>
</dbReference>
<dbReference type="PROSITE" id="PS50987">
    <property type="entry name" value="HTH_ARSR_2"/>
    <property type="match status" value="1"/>
</dbReference>
<comment type="caution">
    <text evidence="5">The sequence shown here is derived from an EMBL/GenBank/DDBJ whole genome shotgun (WGS) entry which is preliminary data.</text>
</comment>
<dbReference type="eggNOG" id="COG0640">
    <property type="taxonomic scope" value="Bacteria"/>
</dbReference>
<evidence type="ECO:0000256" key="1">
    <source>
        <dbReference type="ARBA" id="ARBA00023015"/>
    </source>
</evidence>
<protein>
    <submittedName>
        <fullName evidence="5">ArsR family transcriptional regulator</fullName>
    </submittedName>
</protein>
<proteinExistence type="predicted"/>
<dbReference type="PANTHER" id="PTHR43132:SF8">
    <property type="entry name" value="HTH-TYPE TRANSCRIPTIONAL REGULATOR KMTR"/>
    <property type="match status" value="1"/>
</dbReference>
<dbReference type="InterPro" id="IPR011991">
    <property type="entry name" value="ArsR-like_HTH"/>
</dbReference>
<keyword evidence="6" id="KW-1185">Reference proteome</keyword>
<organism evidence="5 6">
    <name type="scientific">Knoellia aerolata DSM 18566</name>
    <dbReference type="NCBI Taxonomy" id="1385519"/>
    <lineage>
        <taxon>Bacteria</taxon>
        <taxon>Bacillati</taxon>
        <taxon>Actinomycetota</taxon>
        <taxon>Actinomycetes</taxon>
        <taxon>Micrococcales</taxon>
        <taxon>Intrasporangiaceae</taxon>
        <taxon>Knoellia</taxon>
    </lineage>
</organism>
<name>A0A0A0JW50_9MICO</name>
<dbReference type="GO" id="GO:0003677">
    <property type="term" value="F:DNA binding"/>
    <property type="evidence" value="ECO:0007669"/>
    <property type="project" value="UniProtKB-KW"/>
</dbReference>
<accession>A0A0A0JW50</accession>
<dbReference type="Proteomes" id="UP000030013">
    <property type="component" value="Unassembled WGS sequence"/>
</dbReference>
<dbReference type="AlphaFoldDB" id="A0A0A0JW50"/>
<dbReference type="PRINTS" id="PR00778">
    <property type="entry name" value="HTHARSR"/>
</dbReference>
<dbReference type="NCBIfam" id="NF033788">
    <property type="entry name" value="HTH_metalloreg"/>
    <property type="match status" value="1"/>
</dbReference>
<feature type="domain" description="HTH arsR-type" evidence="4">
    <location>
        <begin position="10"/>
        <end position="104"/>
    </location>
</feature>
<dbReference type="GO" id="GO:0003700">
    <property type="term" value="F:DNA-binding transcription factor activity"/>
    <property type="evidence" value="ECO:0007669"/>
    <property type="project" value="InterPro"/>
</dbReference>
<dbReference type="InterPro" id="IPR001845">
    <property type="entry name" value="HTH_ArsR_DNA-bd_dom"/>
</dbReference>
<evidence type="ECO:0000256" key="2">
    <source>
        <dbReference type="ARBA" id="ARBA00023125"/>
    </source>
</evidence>
<reference evidence="5 6" key="1">
    <citation type="submission" date="2013-08" db="EMBL/GenBank/DDBJ databases">
        <title>The genome sequence of Knoellia aerolata.</title>
        <authorList>
            <person name="Zhu W."/>
            <person name="Wang G."/>
        </authorList>
    </citation>
    <scope>NUCLEOTIDE SEQUENCE [LARGE SCALE GENOMIC DNA]</scope>
    <source>
        <strain evidence="5 6">DSM 18566</strain>
    </source>
</reference>
<sequence>MHADTQPPVWGEDVVTLAVEVLRVLADPTRLQLAGLLLDEEKSVSDLASQLDRPATGVSQHLAKMRMARLVSTRRRGTSVLYRVENDHVRQLVVDTIGHVEHLLDVVPAHHRPLREVT</sequence>
<dbReference type="Gene3D" id="1.10.10.10">
    <property type="entry name" value="Winged helix-like DNA-binding domain superfamily/Winged helix DNA-binding domain"/>
    <property type="match status" value="1"/>
</dbReference>
<dbReference type="InterPro" id="IPR036390">
    <property type="entry name" value="WH_DNA-bd_sf"/>
</dbReference>
<gene>
    <name evidence="5" type="ORF">N801_06345</name>
</gene>
<dbReference type="PANTHER" id="PTHR43132">
    <property type="entry name" value="ARSENICAL RESISTANCE OPERON REPRESSOR ARSR-RELATED"/>
    <property type="match status" value="1"/>
</dbReference>
<dbReference type="OrthoDB" id="9810923at2"/>
<dbReference type="EMBL" id="AVPL01000014">
    <property type="protein sequence ID" value="KGN41625.1"/>
    <property type="molecule type" value="Genomic_DNA"/>
</dbReference>
<evidence type="ECO:0000313" key="6">
    <source>
        <dbReference type="Proteomes" id="UP000030013"/>
    </source>
</evidence>
<dbReference type="InterPro" id="IPR036388">
    <property type="entry name" value="WH-like_DNA-bd_sf"/>
</dbReference>
<evidence type="ECO:0000313" key="5">
    <source>
        <dbReference type="EMBL" id="KGN41625.1"/>
    </source>
</evidence>
<evidence type="ECO:0000259" key="4">
    <source>
        <dbReference type="PROSITE" id="PS50987"/>
    </source>
</evidence>
<keyword evidence="2" id="KW-0238">DNA-binding</keyword>
<dbReference type="SUPFAM" id="SSF46785">
    <property type="entry name" value="Winged helix' DNA-binding domain"/>
    <property type="match status" value="1"/>
</dbReference>
<dbReference type="InterPro" id="IPR051011">
    <property type="entry name" value="Metal_resp_trans_reg"/>
</dbReference>